<dbReference type="PANTHER" id="PTHR43283">
    <property type="entry name" value="BETA-LACTAMASE-RELATED"/>
    <property type="match status" value="1"/>
</dbReference>
<keyword evidence="4" id="KW-0378">Hydrolase</keyword>
<protein>
    <submittedName>
        <fullName evidence="4">Putative hydrolase transmembrane protein</fullName>
    </submittedName>
</protein>
<feature type="signal peptide" evidence="2">
    <location>
        <begin position="1"/>
        <end position="23"/>
    </location>
</feature>
<reference evidence="4 5" key="1">
    <citation type="journal article" date="2010" name="J. Bacteriol.">
        <title>The complete genome sequence of Croceibacter atlanticus HTCC2559T.</title>
        <authorList>
            <person name="Oh H.M."/>
            <person name="Kang I."/>
            <person name="Ferriera S."/>
            <person name="Giovannoni S.J."/>
            <person name="Cho J.C."/>
        </authorList>
    </citation>
    <scope>NUCLEOTIDE SEQUENCE [LARGE SCALE GENOMIC DNA]</scope>
    <source>
        <strain evidence="5">ATCC BAA-628 / HTCC2559 / KCTC 12090</strain>
    </source>
</reference>
<dbReference type="eggNOG" id="COG1680">
    <property type="taxonomic scope" value="Bacteria"/>
</dbReference>
<dbReference type="PANTHER" id="PTHR43283:SF7">
    <property type="entry name" value="BETA-LACTAMASE-RELATED DOMAIN-CONTAINING PROTEIN"/>
    <property type="match status" value="1"/>
</dbReference>
<dbReference type="SUPFAM" id="SSF56601">
    <property type="entry name" value="beta-lactamase/transpeptidase-like"/>
    <property type="match status" value="1"/>
</dbReference>
<keyword evidence="5" id="KW-1185">Reference proteome</keyword>
<dbReference type="InterPro" id="IPR012338">
    <property type="entry name" value="Beta-lactam/transpept-like"/>
</dbReference>
<dbReference type="GO" id="GO:0016787">
    <property type="term" value="F:hydrolase activity"/>
    <property type="evidence" value="ECO:0007669"/>
    <property type="project" value="UniProtKB-KW"/>
</dbReference>
<dbReference type="InterPro" id="IPR050789">
    <property type="entry name" value="Diverse_Enzym_Activities"/>
</dbReference>
<dbReference type="InterPro" id="IPR001466">
    <property type="entry name" value="Beta-lactam-related"/>
</dbReference>
<accession>A3UB81</accession>
<dbReference type="PROSITE" id="PS51257">
    <property type="entry name" value="PROKAR_LIPOPROTEIN"/>
    <property type="match status" value="1"/>
</dbReference>
<dbReference type="EMBL" id="CP002046">
    <property type="protein sequence ID" value="EAP87067.1"/>
    <property type="molecule type" value="Genomic_DNA"/>
</dbReference>
<dbReference type="KEGG" id="cat:CA2559_13543"/>
<feature type="chain" id="PRO_5002659987" evidence="2">
    <location>
        <begin position="24"/>
        <end position="369"/>
    </location>
</feature>
<evidence type="ECO:0000259" key="3">
    <source>
        <dbReference type="Pfam" id="PF00144"/>
    </source>
</evidence>
<feature type="domain" description="Beta-lactamase-related" evidence="3">
    <location>
        <begin position="81"/>
        <end position="340"/>
    </location>
</feature>
<dbReference type="RefSeq" id="WP_013188448.1">
    <property type="nucleotide sequence ID" value="NC_014230.1"/>
</dbReference>
<evidence type="ECO:0000313" key="4">
    <source>
        <dbReference type="EMBL" id="EAP87067.1"/>
    </source>
</evidence>
<name>A3UB81_CROAH</name>
<dbReference type="AlphaFoldDB" id="A3UB81"/>
<dbReference type="Proteomes" id="UP000002297">
    <property type="component" value="Chromosome"/>
</dbReference>
<feature type="compositionally biased region" description="Acidic residues" evidence="1">
    <location>
        <begin position="23"/>
        <end position="34"/>
    </location>
</feature>
<keyword evidence="4" id="KW-0472">Membrane</keyword>
<evidence type="ECO:0000256" key="1">
    <source>
        <dbReference type="SAM" id="MobiDB-lite"/>
    </source>
</evidence>
<dbReference type="Gene3D" id="3.40.710.10">
    <property type="entry name" value="DD-peptidase/beta-lactamase superfamily"/>
    <property type="match status" value="1"/>
</dbReference>
<dbReference type="GeneID" id="89454417"/>
<gene>
    <name evidence="4" type="ordered locus">CA2559_13543</name>
</gene>
<dbReference type="STRING" id="216432.CA2559_13543"/>
<keyword evidence="4" id="KW-0812">Transmembrane</keyword>
<proteinExistence type="predicted"/>
<organism evidence="4 5">
    <name type="scientific">Croceibacter atlanticus (strain ATCC BAA-628 / JCM 21780 / CIP 108009 / IAM 15332 / KCTC 12090 / HTCC2559)</name>
    <dbReference type="NCBI Taxonomy" id="216432"/>
    <lineage>
        <taxon>Bacteria</taxon>
        <taxon>Pseudomonadati</taxon>
        <taxon>Bacteroidota</taxon>
        <taxon>Flavobacteriia</taxon>
        <taxon>Flavobacteriales</taxon>
        <taxon>Flavobacteriaceae</taxon>
        <taxon>Croceibacter</taxon>
    </lineage>
</organism>
<evidence type="ECO:0000256" key="2">
    <source>
        <dbReference type="SAM" id="SignalP"/>
    </source>
</evidence>
<feature type="region of interest" description="Disordered" evidence="1">
    <location>
        <begin position="23"/>
        <end position="43"/>
    </location>
</feature>
<evidence type="ECO:0000313" key="5">
    <source>
        <dbReference type="Proteomes" id="UP000002297"/>
    </source>
</evidence>
<keyword evidence="2" id="KW-0732">Signal</keyword>
<dbReference type="OrthoDB" id="1185352at2"/>
<dbReference type="Pfam" id="PF00144">
    <property type="entry name" value="Beta-lactamase"/>
    <property type="match status" value="1"/>
</dbReference>
<dbReference type="HOGENOM" id="CLU_045378_0_0_10"/>
<sequence length="369" mass="41415">MKAIYLFYLIVFSLSCTSSTDFVDETENPTEETPETPTNSTLYFPPINSENWDTATPESLGWHTENIDVLDEFLVQSGTKAFIILSKGKIILEKYYNNSEASDNLPWNSAGKTLTAFFILQAAENNLIHLDDPTTSYLGVGWTNMTPEQEQNITIRHQMTMTSGGDFTVENTSCTDPECLNYLNDPDTNWYYHNAFYSLLQPVLNNAIPDGFDSYFETNLKNKIGMNGAWIQLGYVRVYFSTARSMARFGLLNLSKGIWNTEELLSAELVTESQTSSQELNPAYGYLWWLNGKSTYKLPTLNATFNGELIPNAPADLVAGLGKNDQKLYVIPSKDLVIVRMGDASDAELQGPSGYDNELWEKLNLVFGD</sequence>